<dbReference type="RefSeq" id="WP_011398986.1">
    <property type="nucleotide sequence ID" value="NC_007645.1"/>
</dbReference>
<evidence type="ECO:0000256" key="8">
    <source>
        <dbReference type="ARBA" id="ARBA00022475"/>
    </source>
</evidence>
<dbReference type="GO" id="GO:0016024">
    <property type="term" value="P:CDP-diacylglycerol biosynthetic process"/>
    <property type="evidence" value="ECO:0007669"/>
    <property type="project" value="TreeGrafter"/>
</dbReference>
<evidence type="ECO:0000256" key="17">
    <source>
        <dbReference type="ARBA" id="ARBA00023264"/>
    </source>
</evidence>
<evidence type="ECO:0000256" key="21">
    <source>
        <dbReference type="ARBA" id="ARBA00032396"/>
    </source>
</evidence>
<evidence type="ECO:0000313" key="24">
    <source>
        <dbReference type="EMBL" id="ABC31922.1"/>
    </source>
</evidence>
<evidence type="ECO:0000256" key="16">
    <source>
        <dbReference type="ARBA" id="ARBA00023209"/>
    </source>
</evidence>
<keyword evidence="12" id="KW-0548">Nucleotidyltransferase</keyword>
<evidence type="ECO:0000256" key="2">
    <source>
        <dbReference type="ARBA" id="ARBA00004651"/>
    </source>
</evidence>
<dbReference type="PANTHER" id="PTHR46382">
    <property type="entry name" value="PHOSPHATIDATE CYTIDYLYLTRANSFERASE"/>
    <property type="match status" value="1"/>
</dbReference>
<name>Q2SBQ2_HAHCH</name>
<evidence type="ECO:0000256" key="3">
    <source>
        <dbReference type="ARBA" id="ARBA00005119"/>
    </source>
</evidence>
<keyword evidence="10" id="KW-0808">Transferase</keyword>
<gene>
    <name evidence="24" type="ordered locus">HCH_05247</name>
</gene>
<keyword evidence="13" id="KW-1133">Transmembrane helix</keyword>
<protein>
    <recommendedName>
        <fullName evidence="7">Phosphatidate cytidylyltransferase</fullName>
        <ecNumber evidence="6">2.7.7.41</ecNumber>
    </recommendedName>
    <alternativeName>
        <fullName evidence="20">CDP-DAG synthase</fullName>
    </alternativeName>
    <alternativeName>
        <fullName evidence="22">CDP-DG synthase</fullName>
    </alternativeName>
    <alternativeName>
        <fullName evidence="18">CDP-diacylglycerol synthase</fullName>
    </alternativeName>
    <alternativeName>
        <fullName evidence="21">CDP-diglyceride pyrophosphorylase</fullName>
    </alternativeName>
    <alternativeName>
        <fullName evidence="23">CDP-diglyceride synthase</fullName>
    </alternativeName>
    <alternativeName>
        <fullName evidence="19">CTP:phosphatidate cytidylyltransferase</fullName>
    </alternativeName>
</protein>
<dbReference type="Proteomes" id="UP000000238">
    <property type="component" value="Chromosome"/>
</dbReference>
<dbReference type="GO" id="GO:0005886">
    <property type="term" value="C:plasma membrane"/>
    <property type="evidence" value="ECO:0007669"/>
    <property type="project" value="UniProtKB-SubCell"/>
</dbReference>
<evidence type="ECO:0000313" key="25">
    <source>
        <dbReference type="Proteomes" id="UP000000238"/>
    </source>
</evidence>
<evidence type="ECO:0000256" key="23">
    <source>
        <dbReference type="ARBA" id="ARBA00033406"/>
    </source>
</evidence>
<evidence type="ECO:0000256" key="20">
    <source>
        <dbReference type="ARBA" id="ARBA00032253"/>
    </source>
</evidence>
<dbReference type="HOGENOM" id="CLU_037294_1_2_6"/>
<evidence type="ECO:0000256" key="15">
    <source>
        <dbReference type="ARBA" id="ARBA00023136"/>
    </source>
</evidence>
<evidence type="ECO:0000256" key="9">
    <source>
        <dbReference type="ARBA" id="ARBA00022516"/>
    </source>
</evidence>
<dbReference type="GO" id="GO:0004605">
    <property type="term" value="F:phosphatidate cytidylyltransferase activity"/>
    <property type="evidence" value="ECO:0007669"/>
    <property type="project" value="UniProtKB-EC"/>
</dbReference>
<dbReference type="STRING" id="349521.HCH_05247"/>
<evidence type="ECO:0000256" key="5">
    <source>
        <dbReference type="ARBA" id="ARBA00010185"/>
    </source>
</evidence>
<evidence type="ECO:0000256" key="13">
    <source>
        <dbReference type="ARBA" id="ARBA00022989"/>
    </source>
</evidence>
<evidence type="ECO:0000256" key="18">
    <source>
        <dbReference type="ARBA" id="ARBA00029893"/>
    </source>
</evidence>
<evidence type="ECO:0000256" key="1">
    <source>
        <dbReference type="ARBA" id="ARBA00001698"/>
    </source>
</evidence>
<keyword evidence="9" id="KW-0444">Lipid biosynthesis</keyword>
<comment type="pathway">
    <text evidence="4">Lipid metabolism.</text>
</comment>
<dbReference type="EC" id="2.7.7.41" evidence="6"/>
<dbReference type="eggNOG" id="COG4589">
    <property type="taxonomic scope" value="Bacteria"/>
</dbReference>
<evidence type="ECO:0000256" key="7">
    <source>
        <dbReference type="ARBA" id="ARBA00019373"/>
    </source>
</evidence>
<evidence type="ECO:0000256" key="4">
    <source>
        <dbReference type="ARBA" id="ARBA00005189"/>
    </source>
</evidence>
<keyword evidence="15" id="KW-0472">Membrane</keyword>
<dbReference type="AlphaFoldDB" id="Q2SBQ2"/>
<comment type="subcellular location">
    <subcellularLocation>
        <location evidence="2">Cell membrane</location>
        <topology evidence="2">Multi-pass membrane protein</topology>
    </subcellularLocation>
</comment>
<evidence type="ECO:0000256" key="10">
    <source>
        <dbReference type="ARBA" id="ARBA00022679"/>
    </source>
</evidence>
<dbReference type="Pfam" id="PF01148">
    <property type="entry name" value="CTP_transf_1"/>
    <property type="match status" value="1"/>
</dbReference>
<evidence type="ECO:0000256" key="14">
    <source>
        <dbReference type="ARBA" id="ARBA00023098"/>
    </source>
</evidence>
<keyword evidence="14" id="KW-0443">Lipid metabolism</keyword>
<evidence type="ECO:0000256" key="12">
    <source>
        <dbReference type="ARBA" id="ARBA00022695"/>
    </source>
</evidence>
<comment type="pathway">
    <text evidence="3">Phospholipid metabolism; CDP-diacylglycerol biosynthesis; CDP-diacylglycerol from sn-glycerol 3-phosphate: step 3/3.</text>
</comment>
<evidence type="ECO:0000256" key="22">
    <source>
        <dbReference type="ARBA" id="ARBA00032743"/>
    </source>
</evidence>
<keyword evidence="16" id="KW-0594">Phospholipid biosynthesis</keyword>
<comment type="catalytic activity">
    <reaction evidence="1">
        <text>a 1,2-diacyl-sn-glycero-3-phosphate + CTP + H(+) = a CDP-1,2-diacyl-sn-glycerol + diphosphate</text>
        <dbReference type="Rhea" id="RHEA:16229"/>
        <dbReference type="ChEBI" id="CHEBI:15378"/>
        <dbReference type="ChEBI" id="CHEBI:33019"/>
        <dbReference type="ChEBI" id="CHEBI:37563"/>
        <dbReference type="ChEBI" id="CHEBI:58332"/>
        <dbReference type="ChEBI" id="CHEBI:58608"/>
        <dbReference type="EC" id="2.7.7.41"/>
    </reaction>
</comment>
<dbReference type="KEGG" id="hch:HCH_05247"/>
<comment type="similarity">
    <text evidence="5">Belongs to the CDS family.</text>
</comment>
<proteinExistence type="inferred from homology"/>
<keyword evidence="25" id="KW-1185">Reference proteome</keyword>
<keyword evidence="17" id="KW-1208">Phospholipid metabolism</keyword>
<sequence length="276" mass="29460">MLKQRIITALILLPLFLAGVALTDVFGFSLFIGAIVTLAAWEWAQICGLTSQASRASYAAMAAVVLLACSHLPAILVLSIALIWWIGALVIVLTYPASQAFWTPPMTRVVAGLLILVPAWKALVAIRGGVFVLEPGFDTKWVILYIFLIVWFADIGAYFAGKTFGKNKLAPHVSPGKSWEGAVGGMLAVSILPFAMNSFLALTLPQLVVLWMMTLSAAVFSVVGDLIESLGKRFVGLKDSSQILPGHGGIFDRIDSVTAAAPVFLALAIFSGWVQG</sequence>
<evidence type="ECO:0000256" key="6">
    <source>
        <dbReference type="ARBA" id="ARBA00012487"/>
    </source>
</evidence>
<keyword evidence="8" id="KW-1003">Cell membrane</keyword>
<evidence type="ECO:0000256" key="11">
    <source>
        <dbReference type="ARBA" id="ARBA00022692"/>
    </source>
</evidence>
<keyword evidence="11" id="KW-0812">Transmembrane</keyword>
<dbReference type="PANTHER" id="PTHR46382:SF1">
    <property type="entry name" value="PHOSPHATIDATE CYTIDYLYLTRANSFERASE"/>
    <property type="match status" value="1"/>
</dbReference>
<dbReference type="EMBL" id="CP000155">
    <property type="protein sequence ID" value="ABC31922.1"/>
    <property type="molecule type" value="Genomic_DNA"/>
</dbReference>
<organism evidence="24 25">
    <name type="scientific">Hahella chejuensis (strain KCTC 2396)</name>
    <dbReference type="NCBI Taxonomy" id="349521"/>
    <lineage>
        <taxon>Bacteria</taxon>
        <taxon>Pseudomonadati</taxon>
        <taxon>Pseudomonadota</taxon>
        <taxon>Gammaproteobacteria</taxon>
        <taxon>Oceanospirillales</taxon>
        <taxon>Hahellaceae</taxon>
        <taxon>Hahella</taxon>
    </lineage>
</organism>
<accession>Q2SBQ2</accession>
<evidence type="ECO:0000256" key="19">
    <source>
        <dbReference type="ARBA" id="ARBA00031825"/>
    </source>
</evidence>
<dbReference type="OrthoDB" id="9799199at2"/>
<reference evidence="24 25" key="1">
    <citation type="journal article" date="2005" name="Nucleic Acids Res.">
        <title>Genomic blueprint of Hahella chejuensis, a marine microbe producing an algicidal agent.</title>
        <authorList>
            <person name="Jeong H."/>
            <person name="Yim J.H."/>
            <person name="Lee C."/>
            <person name="Choi S.-H."/>
            <person name="Park Y.K."/>
            <person name="Yoon S.H."/>
            <person name="Hur C.-G."/>
            <person name="Kang H.-Y."/>
            <person name="Kim D."/>
            <person name="Lee H.H."/>
            <person name="Park K.H."/>
            <person name="Park S.-H."/>
            <person name="Park H.-S."/>
            <person name="Lee H.K."/>
            <person name="Oh T.K."/>
            <person name="Kim J.F."/>
        </authorList>
    </citation>
    <scope>NUCLEOTIDE SEQUENCE [LARGE SCALE GENOMIC DNA]</scope>
    <source>
        <strain evidence="24 25">KCTC 2396</strain>
    </source>
</reference>